<dbReference type="SUPFAM" id="SSF52540">
    <property type="entry name" value="P-loop containing nucleoside triphosphate hydrolases"/>
    <property type="match status" value="1"/>
</dbReference>
<comment type="caution">
    <text evidence="1">The sequence shown here is derived from an EMBL/GenBank/DDBJ whole genome shotgun (WGS) entry which is preliminary data.</text>
</comment>
<dbReference type="GO" id="GO:0016301">
    <property type="term" value="F:kinase activity"/>
    <property type="evidence" value="ECO:0007669"/>
    <property type="project" value="UniProtKB-KW"/>
</dbReference>
<dbReference type="RefSeq" id="WP_132694996.1">
    <property type="nucleotide sequence ID" value="NZ_SLVM01000012.1"/>
</dbReference>
<proteinExistence type="predicted"/>
<keyword evidence="1" id="KW-0418">Kinase</keyword>
<accession>A0A4R1YTN2</accession>
<dbReference type="NCBIfam" id="NF004861">
    <property type="entry name" value="PRK06217.1"/>
    <property type="match status" value="1"/>
</dbReference>
<evidence type="ECO:0000313" key="1">
    <source>
        <dbReference type="EMBL" id="TCM84419.1"/>
    </source>
</evidence>
<dbReference type="EMBL" id="SLVM01000012">
    <property type="protein sequence ID" value="TCM84419.1"/>
    <property type="molecule type" value="Genomic_DNA"/>
</dbReference>
<organism evidence="1 2">
    <name type="scientific">Rhodovulum steppense</name>
    <dbReference type="NCBI Taxonomy" id="540251"/>
    <lineage>
        <taxon>Bacteria</taxon>
        <taxon>Pseudomonadati</taxon>
        <taxon>Pseudomonadota</taxon>
        <taxon>Alphaproteobacteria</taxon>
        <taxon>Rhodobacterales</taxon>
        <taxon>Paracoccaceae</taxon>
        <taxon>Rhodovulum</taxon>
    </lineage>
</organism>
<dbReference type="Pfam" id="PF13238">
    <property type="entry name" value="AAA_18"/>
    <property type="match status" value="1"/>
</dbReference>
<dbReference type="InterPro" id="IPR027417">
    <property type="entry name" value="P-loop_NTPase"/>
</dbReference>
<dbReference type="AlphaFoldDB" id="A0A4R1YTN2"/>
<name>A0A4R1YTN2_9RHOB</name>
<keyword evidence="1" id="KW-0808">Transferase</keyword>
<evidence type="ECO:0000313" key="2">
    <source>
        <dbReference type="Proteomes" id="UP000295277"/>
    </source>
</evidence>
<dbReference type="OrthoDB" id="5508973at2"/>
<gene>
    <name evidence="1" type="ORF">EV216_11256</name>
</gene>
<dbReference type="InterPro" id="IPR052922">
    <property type="entry name" value="Cytidylate_Kinase-2"/>
</dbReference>
<protein>
    <submittedName>
        <fullName evidence="1">Adenylate kinase family enzyme</fullName>
    </submittedName>
</protein>
<dbReference type="PANTHER" id="PTHR37816">
    <property type="entry name" value="YALI0E33011P"/>
    <property type="match status" value="1"/>
</dbReference>
<sequence length="185" mass="19985">MGRRILILGAAGAGSSTLARALADRLSSQVFDADDFLWQPTEPPFRKTRPPDERVALMQAMFAPRSDWVLAGAICGWGDALIPRLTQVLFLTAPTEARIIRLRRRERQRHGAAVAPGGARAQEFRAFLDYASGYDDPAFAGRSRVQHEAWLAALACPVIRLDGSEPPGVLADRALAALDPAAQGA</sequence>
<dbReference type="Gene3D" id="3.40.50.300">
    <property type="entry name" value="P-loop containing nucleotide triphosphate hydrolases"/>
    <property type="match status" value="1"/>
</dbReference>
<reference evidence="1 2" key="1">
    <citation type="submission" date="2019-03" db="EMBL/GenBank/DDBJ databases">
        <title>Genomic Encyclopedia of Type Strains, Phase IV (KMG-IV): sequencing the most valuable type-strain genomes for metagenomic binning, comparative biology and taxonomic classification.</title>
        <authorList>
            <person name="Goeker M."/>
        </authorList>
    </citation>
    <scope>NUCLEOTIDE SEQUENCE [LARGE SCALE GENOMIC DNA]</scope>
    <source>
        <strain evidence="1 2">DSM 21153</strain>
    </source>
</reference>
<dbReference type="PANTHER" id="PTHR37816:SF2">
    <property type="entry name" value="DNA TOPOLOGY MODULATION PROTEIN FLAR-RELATED PROTEIN"/>
    <property type="match status" value="1"/>
</dbReference>
<dbReference type="PRINTS" id="PR01100">
    <property type="entry name" value="SHIKIMTKNASE"/>
</dbReference>
<keyword evidence="2" id="KW-1185">Reference proteome</keyword>
<dbReference type="Proteomes" id="UP000295277">
    <property type="component" value="Unassembled WGS sequence"/>
</dbReference>